<dbReference type="InterPro" id="IPR045127">
    <property type="entry name" value="TAF11-like"/>
</dbReference>
<keyword evidence="5" id="KW-0539">Nucleus</keyword>
<comment type="subcellular location">
    <subcellularLocation>
        <location evidence="1">Nucleus</location>
    </subcellularLocation>
</comment>
<protein>
    <recommendedName>
        <fullName evidence="6">Transcription initiation factor TFIID subunit 11</fullName>
    </recommendedName>
</protein>
<dbReference type="InterPro" id="IPR009072">
    <property type="entry name" value="Histone-fold"/>
</dbReference>
<dbReference type="EMBL" id="MBFR01000241">
    <property type="protein sequence ID" value="PVU90710.1"/>
    <property type="molecule type" value="Genomic_DNA"/>
</dbReference>
<dbReference type="Gene3D" id="1.10.20.10">
    <property type="entry name" value="Histone, subunit A"/>
    <property type="match status" value="1"/>
</dbReference>
<accession>A0A2T9YEF4</accession>
<evidence type="ECO:0000256" key="5">
    <source>
        <dbReference type="ARBA" id="ARBA00023242"/>
    </source>
</evidence>
<keyword evidence="4" id="KW-0804">Transcription</keyword>
<name>A0A2T9YEF4_9FUNG</name>
<evidence type="ECO:0000256" key="3">
    <source>
        <dbReference type="ARBA" id="ARBA00023015"/>
    </source>
</evidence>
<proteinExistence type="inferred from homology"/>
<evidence type="ECO:0000259" key="8">
    <source>
        <dbReference type="Pfam" id="PF04719"/>
    </source>
</evidence>
<dbReference type="Pfam" id="PF04719">
    <property type="entry name" value="TAFII28"/>
    <property type="match status" value="1"/>
</dbReference>
<evidence type="ECO:0000256" key="7">
    <source>
        <dbReference type="SAM" id="MobiDB-lite"/>
    </source>
</evidence>
<organism evidence="9 10">
    <name type="scientific">Smittium simulii</name>
    <dbReference type="NCBI Taxonomy" id="133385"/>
    <lineage>
        <taxon>Eukaryota</taxon>
        <taxon>Fungi</taxon>
        <taxon>Fungi incertae sedis</taxon>
        <taxon>Zoopagomycota</taxon>
        <taxon>Kickxellomycotina</taxon>
        <taxon>Harpellomycetes</taxon>
        <taxon>Harpellales</taxon>
        <taxon>Legeriomycetaceae</taxon>
        <taxon>Smittium</taxon>
    </lineage>
</organism>
<dbReference type="PANTHER" id="PTHR13218">
    <property type="entry name" value="TRANSCRIPTION INITIATION FACTOR TFIID SUBUNIT 11-RELATED"/>
    <property type="match status" value="1"/>
</dbReference>
<dbReference type="AlphaFoldDB" id="A0A2T9YEF4"/>
<dbReference type="FunFam" id="1.10.20.10:FF:000061">
    <property type="entry name" value="TFIID subunit"/>
    <property type="match status" value="1"/>
</dbReference>
<dbReference type="PANTHER" id="PTHR13218:SF8">
    <property type="entry name" value="TRANSCRIPTION INITIATION FACTOR TFIID SUBUNIT 11"/>
    <property type="match status" value="1"/>
</dbReference>
<dbReference type="GO" id="GO:0046982">
    <property type="term" value="F:protein heterodimerization activity"/>
    <property type="evidence" value="ECO:0007669"/>
    <property type="project" value="InterPro"/>
</dbReference>
<dbReference type="STRING" id="133385.A0A2T9YEF4"/>
<dbReference type="SUPFAM" id="SSF47113">
    <property type="entry name" value="Histone-fold"/>
    <property type="match status" value="1"/>
</dbReference>
<comment type="similarity">
    <text evidence="2">Belongs to the TAF11 family.</text>
</comment>
<evidence type="ECO:0000313" key="10">
    <source>
        <dbReference type="Proteomes" id="UP000245383"/>
    </source>
</evidence>
<feature type="region of interest" description="Disordered" evidence="7">
    <location>
        <begin position="94"/>
        <end position="133"/>
    </location>
</feature>
<feature type="domain" description="TAFII28-like protein" evidence="8">
    <location>
        <begin position="335"/>
        <end position="419"/>
    </location>
</feature>
<keyword evidence="10" id="KW-1185">Reference proteome</keyword>
<evidence type="ECO:0000256" key="4">
    <source>
        <dbReference type="ARBA" id="ARBA00023163"/>
    </source>
</evidence>
<feature type="region of interest" description="Disordered" evidence="7">
    <location>
        <begin position="264"/>
        <end position="312"/>
    </location>
</feature>
<evidence type="ECO:0000313" key="9">
    <source>
        <dbReference type="EMBL" id="PVU90710.1"/>
    </source>
</evidence>
<evidence type="ECO:0000256" key="2">
    <source>
        <dbReference type="ARBA" id="ARBA00009788"/>
    </source>
</evidence>
<dbReference type="GO" id="GO:0051123">
    <property type="term" value="P:RNA polymerase II preinitiation complex assembly"/>
    <property type="evidence" value="ECO:0007669"/>
    <property type="project" value="InterPro"/>
</dbReference>
<evidence type="ECO:0000256" key="6">
    <source>
        <dbReference type="ARBA" id="ARBA00072882"/>
    </source>
</evidence>
<dbReference type="OrthoDB" id="28335at2759"/>
<dbReference type="CDD" id="cd08048">
    <property type="entry name" value="HFD_TAF11"/>
    <property type="match status" value="1"/>
</dbReference>
<dbReference type="InterPro" id="IPR006809">
    <property type="entry name" value="TAFII28_dom"/>
</dbReference>
<gene>
    <name evidence="9" type="ORF">BB561_004755</name>
</gene>
<dbReference type="Proteomes" id="UP000245383">
    <property type="component" value="Unassembled WGS sequence"/>
</dbReference>
<comment type="caution">
    <text evidence="9">The sequence shown here is derived from an EMBL/GenBank/DDBJ whole genome shotgun (WGS) entry which is preliminary data.</text>
</comment>
<feature type="compositionally biased region" description="Acidic residues" evidence="7">
    <location>
        <begin position="298"/>
        <end position="308"/>
    </location>
</feature>
<feature type="compositionally biased region" description="Polar residues" evidence="7">
    <location>
        <begin position="117"/>
        <end position="133"/>
    </location>
</feature>
<feature type="compositionally biased region" description="Polar residues" evidence="7">
    <location>
        <begin position="1"/>
        <end position="14"/>
    </location>
</feature>
<sequence>MNNNKNQKSSTSASAKPGETLKPEQIVKAQPKTNQTPLAKGLAGFRNSIKARFKDGGRGKSSKSFFVKNTKTITLTGIAPAPLVSKKRIRFIDRPNGKSSNSLNYEVYEPKKKARRSTSSTAPLLQATSSSAHNNDVSLASRASSYASTTVSSSIASQENLLLPQSKGILKKTSFNLSVADPSAKTRNFTDNDIPTTLDSSLLKDNKSQPSYPFSKTVFSDAANIDSNSNSYLDSNTESKADTAINSKDTSRNIFSSTANVFDSSKNSDSFTKHDNIANDPSEPSAANAGVNLNSAEGPDDAAEDPEDPDSKACSYSIEDQYLITKQSKAEIKAIIDTFNPEQRQRYEVYRRTALSKSAIKKLVSAILNQQISQTLAFVIAGFGKVFIGEIVELALTIMDEKDYTGPIEPKHLLEAYQRYSQNT</sequence>
<feature type="region of interest" description="Disordered" evidence="7">
    <location>
        <begin position="1"/>
        <end position="39"/>
    </location>
</feature>
<evidence type="ECO:0000256" key="1">
    <source>
        <dbReference type="ARBA" id="ARBA00004123"/>
    </source>
</evidence>
<reference evidence="9 10" key="1">
    <citation type="journal article" date="2018" name="MBio">
        <title>Comparative Genomics Reveals the Core Gene Toolbox for the Fungus-Insect Symbiosis.</title>
        <authorList>
            <person name="Wang Y."/>
            <person name="Stata M."/>
            <person name="Wang W."/>
            <person name="Stajich J.E."/>
            <person name="White M.M."/>
            <person name="Moncalvo J.M."/>
        </authorList>
    </citation>
    <scope>NUCLEOTIDE SEQUENCE [LARGE SCALE GENOMIC DNA]</scope>
    <source>
        <strain evidence="9 10">SWE-8-4</strain>
    </source>
</reference>
<dbReference type="GO" id="GO:0016251">
    <property type="term" value="F:RNA polymerase II general transcription initiation factor activity"/>
    <property type="evidence" value="ECO:0007669"/>
    <property type="project" value="TreeGrafter"/>
</dbReference>
<keyword evidence="3" id="KW-0805">Transcription regulation</keyword>
<dbReference type="GO" id="GO:0005669">
    <property type="term" value="C:transcription factor TFIID complex"/>
    <property type="evidence" value="ECO:0007669"/>
    <property type="project" value="InterPro"/>
</dbReference>